<dbReference type="Proteomes" id="UP000248066">
    <property type="component" value="Unassembled WGS sequence"/>
</dbReference>
<dbReference type="EMBL" id="PDOF01000003">
    <property type="protein sequence ID" value="PYZ95855.1"/>
    <property type="molecule type" value="Genomic_DNA"/>
</dbReference>
<keyword evidence="1" id="KW-0966">Cell projection</keyword>
<reference evidence="1 2" key="1">
    <citation type="submission" date="2017-10" db="EMBL/GenBank/DDBJ databases">
        <title>Bacillus sp. nov., a halophilic bacterium isolated from a Yangshapao Lake.</title>
        <authorList>
            <person name="Wang H."/>
        </authorList>
    </citation>
    <scope>NUCLEOTIDE SEQUENCE [LARGE SCALE GENOMIC DNA]</scope>
    <source>
        <strain evidence="1 2">YSP-3</strain>
    </source>
</reference>
<keyword evidence="1" id="KW-0282">Flagellum</keyword>
<accession>A0A2W0HEW5</accession>
<evidence type="ECO:0000313" key="1">
    <source>
        <dbReference type="EMBL" id="PYZ95855.1"/>
    </source>
</evidence>
<gene>
    <name evidence="1" type="ORF">CR205_15845</name>
</gene>
<keyword evidence="1" id="KW-0969">Cilium</keyword>
<name>A0A2W0HEW5_9BACI</name>
<sequence length="140" mass="15597">MKELSNCENCGKLFITKSQRVCIRCYKESEMLLKKITAYLDKNPKTNLHTLVAATSIPGKKIISLIKKGRIRLGPYPALHYPCEMCGAPVMNGKICSSCRNRLKEDLRKAEHAVIHEKAASAVYSLAQTTNRKSGDDGEN</sequence>
<keyword evidence="2" id="KW-1185">Reference proteome</keyword>
<evidence type="ECO:0000313" key="2">
    <source>
        <dbReference type="Proteomes" id="UP000248066"/>
    </source>
</evidence>
<protein>
    <submittedName>
        <fullName evidence="1">Flagellar protein</fullName>
    </submittedName>
</protein>
<comment type="caution">
    <text evidence="1">The sequence shown here is derived from an EMBL/GenBank/DDBJ whole genome shotgun (WGS) entry which is preliminary data.</text>
</comment>
<dbReference type="AlphaFoldDB" id="A0A2W0HEW5"/>
<organism evidence="1 2">
    <name type="scientific">Alteribacter lacisalsi</name>
    <dbReference type="NCBI Taxonomy" id="2045244"/>
    <lineage>
        <taxon>Bacteria</taxon>
        <taxon>Bacillati</taxon>
        <taxon>Bacillota</taxon>
        <taxon>Bacilli</taxon>
        <taxon>Bacillales</taxon>
        <taxon>Bacillaceae</taxon>
        <taxon>Alteribacter</taxon>
    </lineage>
</organism>
<proteinExistence type="predicted"/>